<name>A0A7Y7WT61_9PSED</name>
<evidence type="ECO:0000313" key="1">
    <source>
        <dbReference type="EMBL" id="NWB86856.1"/>
    </source>
</evidence>
<comment type="caution">
    <text evidence="1">The sequence shown here is derived from an EMBL/GenBank/DDBJ whole genome shotgun (WGS) entry which is preliminary data.</text>
</comment>
<dbReference type="Proteomes" id="UP000522864">
    <property type="component" value="Unassembled WGS sequence"/>
</dbReference>
<dbReference type="InterPro" id="IPR036188">
    <property type="entry name" value="FAD/NAD-bd_sf"/>
</dbReference>
<dbReference type="InterPro" id="IPR006311">
    <property type="entry name" value="TAT_signal"/>
</dbReference>
<dbReference type="SUPFAM" id="SSF51905">
    <property type="entry name" value="FAD/NAD(P)-binding domain"/>
    <property type="match status" value="1"/>
</dbReference>
<dbReference type="PROSITE" id="PS51318">
    <property type="entry name" value="TAT"/>
    <property type="match status" value="1"/>
</dbReference>
<reference evidence="1 2" key="1">
    <citation type="submission" date="2020-04" db="EMBL/GenBank/DDBJ databases">
        <title>Molecular characterization of pseudomonads from Agaricus bisporus reveal novel blotch 2 pathogens in Western Europe.</title>
        <authorList>
            <person name="Taparia T."/>
            <person name="Krijger M."/>
            <person name="Haynes E."/>
            <person name="Elpinstone J.G."/>
            <person name="Noble R."/>
            <person name="Van Der Wolf J."/>
        </authorList>
    </citation>
    <scope>NUCLEOTIDE SEQUENCE [LARGE SCALE GENOMIC DNA]</scope>
    <source>
        <strain evidence="1 2">G9001</strain>
    </source>
</reference>
<dbReference type="PANTHER" id="PTHR10668">
    <property type="entry name" value="PHYTOENE DEHYDROGENASE"/>
    <property type="match status" value="1"/>
</dbReference>
<dbReference type="Pfam" id="PF13450">
    <property type="entry name" value="NAD_binding_8"/>
    <property type="match status" value="1"/>
</dbReference>
<proteinExistence type="predicted"/>
<dbReference type="Gene3D" id="3.50.50.60">
    <property type="entry name" value="FAD/NAD(P)-binding domain"/>
    <property type="match status" value="2"/>
</dbReference>
<sequence length="555" mass="59469">MPPIDRRDFLKAAVAIPAAFAGLADPALVNASDTPQAAVKRTPLPSGQFDYVIAGAGHNGLVCAAYLAKAGYRVLVLEGDSVIGGGCKTTEPLLPGFKEDLCSSVHGVILNNPLIRDHELDLAQYGYELLYPDVVLHYPFLDGASFTVFRNDVERTAATIEQVSKKDAQTFRRAATARAGLSAITAEAAASSRDGIYLRRLGEMSGFTAAKAVWESPQMRAAALSGGRFFGPNGSDYGTGKQAFSMLDHLKGRPIPRGGSGMLSVALGRFIEAHDGVILTGKPIVQLVIENAACKGVECADGTQYRASKGVVSSIHVKHLIDMAPRELFGSPVLDGVDLMQPEMAMFQFHFAFSQQPEYALASGGTIASVEASLMEDPASIFTLSPDDAHGELNIADYPLQVCHPSVFDKTRVPAGQGLLKIEGCMPYNLKAGPEHWDRIKDQIADTVLTRYMGYTTNLTKDKLLAQYLLSPLDIERMNPSMWRGSAHHFDNRGGNFAPCRMGILGLYQTGACTAPGGSISGLPGRNTAQVVLQDQGLDLKEVVGRQTPNRQAST</sequence>
<organism evidence="1 2">
    <name type="scientific">Pseudomonas gingeri</name>
    <dbReference type="NCBI Taxonomy" id="117681"/>
    <lineage>
        <taxon>Bacteria</taxon>
        <taxon>Pseudomonadati</taxon>
        <taxon>Pseudomonadota</taxon>
        <taxon>Gammaproteobacteria</taxon>
        <taxon>Pseudomonadales</taxon>
        <taxon>Pseudomonadaceae</taxon>
        <taxon>Pseudomonas</taxon>
    </lineage>
</organism>
<accession>A0A7Y7WT61</accession>
<dbReference type="AlphaFoldDB" id="A0A7Y7WT61"/>
<dbReference type="RefSeq" id="WP_218171329.1">
    <property type="nucleotide sequence ID" value="NZ_JACAQA010000015.1"/>
</dbReference>
<dbReference type="EMBL" id="JACAQA010000015">
    <property type="protein sequence ID" value="NWB86856.1"/>
    <property type="molecule type" value="Genomic_DNA"/>
</dbReference>
<gene>
    <name evidence="1" type="ORF">HX830_18425</name>
</gene>
<dbReference type="PANTHER" id="PTHR10668:SF103">
    <property type="entry name" value="PYRIDINE NUCLEOTIDE-DISULFIDE OXIDOREDUCTASE DOMAIN-CONTAINING PROTEIN 2"/>
    <property type="match status" value="1"/>
</dbReference>
<protein>
    <submittedName>
        <fullName evidence="1">NAD(P)/FAD-dependent oxidoreductase</fullName>
    </submittedName>
</protein>
<evidence type="ECO:0000313" key="2">
    <source>
        <dbReference type="Proteomes" id="UP000522864"/>
    </source>
</evidence>